<dbReference type="SUPFAM" id="SSF54427">
    <property type="entry name" value="NTF2-like"/>
    <property type="match status" value="1"/>
</dbReference>
<dbReference type="InterPro" id="IPR009959">
    <property type="entry name" value="Cyclase_SnoaL-like"/>
</dbReference>
<dbReference type="Gene3D" id="3.10.450.50">
    <property type="match status" value="1"/>
</dbReference>
<reference evidence="1" key="1">
    <citation type="journal article" date="2023" name="Mol. Phylogenet. Evol.">
        <title>Genome-scale phylogeny and comparative genomics of the fungal order Sordariales.</title>
        <authorList>
            <person name="Hensen N."/>
            <person name="Bonometti L."/>
            <person name="Westerberg I."/>
            <person name="Brannstrom I.O."/>
            <person name="Guillou S."/>
            <person name="Cros-Aarteil S."/>
            <person name="Calhoun S."/>
            <person name="Haridas S."/>
            <person name="Kuo A."/>
            <person name="Mondo S."/>
            <person name="Pangilinan J."/>
            <person name="Riley R."/>
            <person name="LaButti K."/>
            <person name="Andreopoulos B."/>
            <person name="Lipzen A."/>
            <person name="Chen C."/>
            <person name="Yan M."/>
            <person name="Daum C."/>
            <person name="Ng V."/>
            <person name="Clum A."/>
            <person name="Steindorff A."/>
            <person name="Ohm R.A."/>
            <person name="Martin F."/>
            <person name="Silar P."/>
            <person name="Natvig D.O."/>
            <person name="Lalanne C."/>
            <person name="Gautier V."/>
            <person name="Ament-Velasquez S.L."/>
            <person name="Kruys A."/>
            <person name="Hutchinson M.I."/>
            <person name="Powell A.J."/>
            <person name="Barry K."/>
            <person name="Miller A.N."/>
            <person name="Grigoriev I.V."/>
            <person name="Debuchy R."/>
            <person name="Gladieux P."/>
            <person name="Hiltunen Thoren M."/>
            <person name="Johannesson H."/>
        </authorList>
    </citation>
    <scope>NUCLEOTIDE SEQUENCE</scope>
    <source>
        <strain evidence="1">CBS 232.78</strain>
    </source>
</reference>
<name>A0AAE0NY46_9PEZI</name>
<protein>
    <recommendedName>
        <fullName evidence="3">Carboxymethylenebutenolidase</fullName>
    </recommendedName>
</protein>
<dbReference type="EMBL" id="JAULSW010000002">
    <property type="protein sequence ID" value="KAK3389761.1"/>
    <property type="molecule type" value="Genomic_DNA"/>
</dbReference>
<evidence type="ECO:0000313" key="2">
    <source>
        <dbReference type="Proteomes" id="UP001285441"/>
    </source>
</evidence>
<gene>
    <name evidence="1" type="ORF">B0H63DRAFT_103742</name>
</gene>
<dbReference type="Proteomes" id="UP001285441">
    <property type="component" value="Unassembled WGS sequence"/>
</dbReference>
<keyword evidence="2" id="KW-1185">Reference proteome</keyword>
<evidence type="ECO:0008006" key="3">
    <source>
        <dbReference type="Google" id="ProtNLM"/>
    </source>
</evidence>
<comment type="caution">
    <text evidence="1">The sequence shown here is derived from an EMBL/GenBank/DDBJ whole genome shotgun (WGS) entry which is preliminary data.</text>
</comment>
<dbReference type="InterPro" id="IPR032710">
    <property type="entry name" value="NTF2-like_dom_sf"/>
</dbReference>
<dbReference type="GO" id="GO:0030638">
    <property type="term" value="P:polyketide metabolic process"/>
    <property type="evidence" value="ECO:0007669"/>
    <property type="project" value="InterPro"/>
</dbReference>
<sequence length="408" mass="44436">MSLTLPTASPIHVAADISVQTPLSRRGTGPGLILVVADDIDLSTHSKTLDPPPLRKWAEEGYAVGQILLGTSDVSALSGKIGVTLAELERLDGCDSVDKVGIIVISTEAPASLLNAITSHPNIVASVFYGCHPATELSIPVLCHLPKETQSSPEGQTPPTGKNTAIYKYPATAGSFFTIPAHNDYRASSAPVAHTRSLSFLKPLMGGQPFFDLEAIWEEHTRLEFADRDVEATMATMVAEPYVNHVPTLTGGVGRKSLTSFYRDHFIFSNADDAALELVSRTVGVDRIVDEFLFNCTHDRVIDWLIPGIPPTFRSLTIPFTGIVNIRGDRLYHEHIAWDQGTVLRQLGLLPEYLPFPYPVPGVDDASKVKNFEYRVPVAGAETAQKLLDENAVASNEMLQFAVREVRQ</sequence>
<organism evidence="1 2">
    <name type="scientific">Podospora didyma</name>
    <dbReference type="NCBI Taxonomy" id="330526"/>
    <lineage>
        <taxon>Eukaryota</taxon>
        <taxon>Fungi</taxon>
        <taxon>Dikarya</taxon>
        <taxon>Ascomycota</taxon>
        <taxon>Pezizomycotina</taxon>
        <taxon>Sordariomycetes</taxon>
        <taxon>Sordariomycetidae</taxon>
        <taxon>Sordariales</taxon>
        <taxon>Podosporaceae</taxon>
        <taxon>Podospora</taxon>
    </lineage>
</organism>
<dbReference type="AlphaFoldDB" id="A0AAE0NY46"/>
<proteinExistence type="predicted"/>
<dbReference type="PANTHER" id="PTHR38436:SF3">
    <property type="entry name" value="CARBOXYMETHYLENEBUTENOLIDASE-RELATED"/>
    <property type="match status" value="1"/>
</dbReference>
<dbReference type="PANTHER" id="PTHR38436">
    <property type="entry name" value="POLYKETIDE CYCLASE SNOAL-LIKE DOMAIN"/>
    <property type="match status" value="1"/>
</dbReference>
<reference evidence="1" key="2">
    <citation type="submission" date="2023-06" db="EMBL/GenBank/DDBJ databases">
        <authorList>
            <consortium name="Lawrence Berkeley National Laboratory"/>
            <person name="Haridas S."/>
            <person name="Hensen N."/>
            <person name="Bonometti L."/>
            <person name="Westerberg I."/>
            <person name="Brannstrom I.O."/>
            <person name="Guillou S."/>
            <person name="Cros-Aarteil S."/>
            <person name="Calhoun S."/>
            <person name="Kuo A."/>
            <person name="Mondo S."/>
            <person name="Pangilinan J."/>
            <person name="Riley R."/>
            <person name="LaButti K."/>
            <person name="Andreopoulos B."/>
            <person name="Lipzen A."/>
            <person name="Chen C."/>
            <person name="Yanf M."/>
            <person name="Daum C."/>
            <person name="Ng V."/>
            <person name="Clum A."/>
            <person name="Steindorff A."/>
            <person name="Ohm R."/>
            <person name="Martin F."/>
            <person name="Silar P."/>
            <person name="Natvig D."/>
            <person name="Lalanne C."/>
            <person name="Gautier V."/>
            <person name="Ament-velasquez S.L."/>
            <person name="Kruys A."/>
            <person name="Hutchinson M.I."/>
            <person name="Powell A.J."/>
            <person name="Barry K."/>
            <person name="Miller A.N."/>
            <person name="Grigoriev I.V."/>
            <person name="Debuchy R."/>
            <person name="Gladieux P."/>
            <person name="Thoren M.H."/>
            <person name="Johannesson H."/>
        </authorList>
    </citation>
    <scope>NUCLEOTIDE SEQUENCE</scope>
    <source>
        <strain evidence="1">CBS 232.78</strain>
    </source>
</reference>
<accession>A0AAE0NY46</accession>
<evidence type="ECO:0000313" key="1">
    <source>
        <dbReference type="EMBL" id="KAK3389761.1"/>
    </source>
</evidence>